<dbReference type="SUPFAM" id="SSF158622">
    <property type="entry name" value="YheA/YmcA-like"/>
    <property type="match status" value="1"/>
</dbReference>
<evidence type="ECO:0000313" key="2">
    <source>
        <dbReference type="Proteomes" id="UP000257055"/>
    </source>
</evidence>
<dbReference type="AlphaFoldDB" id="A0A3D8TUE9"/>
<dbReference type="PIRSF" id="PIRSF021287">
    <property type="entry name" value="Biofilm_formation_YmcA"/>
    <property type="match status" value="1"/>
</dbReference>
<protein>
    <recommendedName>
        <fullName evidence="3">YmcA</fullName>
    </recommendedName>
</protein>
<dbReference type="InterPro" id="IPR023378">
    <property type="entry name" value="YheA/YmcA-like_dom_sf"/>
</dbReference>
<gene>
    <name evidence="1" type="ORF">UR08_04205</name>
</gene>
<dbReference type="PANTHER" id="PTHR38448:SF1">
    <property type="entry name" value="YLBF FAMILY REGULATOR"/>
    <property type="match status" value="1"/>
</dbReference>
<dbReference type="EMBL" id="LARY01000001">
    <property type="protein sequence ID" value="RDX02716.1"/>
    <property type="molecule type" value="Genomic_DNA"/>
</dbReference>
<accession>A0A3D8TUE9</accession>
<name>A0A3D8TUE9_9LIST</name>
<dbReference type="RefSeq" id="WP_115752405.1">
    <property type="nucleotide sequence ID" value="NZ_LARY01000001.1"/>
</dbReference>
<keyword evidence="2" id="KW-1185">Reference proteome</keyword>
<dbReference type="InterPro" id="IPR010368">
    <property type="entry name" value="Com_YlbF"/>
</dbReference>
<dbReference type="InterPro" id="IPR016783">
    <property type="entry name" value="Biofilm_formation_YmcA"/>
</dbReference>
<dbReference type="PANTHER" id="PTHR38448">
    <property type="entry name" value="REGULATORY PROTEIN YLBF-RELATED"/>
    <property type="match status" value="1"/>
</dbReference>
<comment type="caution">
    <text evidence="1">The sequence shown here is derived from an EMBL/GenBank/DDBJ whole genome shotgun (WGS) entry which is preliminary data.</text>
</comment>
<evidence type="ECO:0000313" key="1">
    <source>
        <dbReference type="EMBL" id="RDX02716.1"/>
    </source>
</evidence>
<evidence type="ECO:0008006" key="3">
    <source>
        <dbReference type="Google" id="ProtNLM"/>
    </source>
</evidence>
<organism evidence="1 2">
    <name type="scientific">Listeria kieliensis</name>
    <dbReference type="NCBI Taxonomy" id="1621700"/>
    <lineage>
        <taxon>Bacteria</taxon>
        <taxon>Bacillati</taxon>
        <taxon>Bacillota</taxon>
        <taxon>Bacilli</taxon>
        <taxon>Bacillales</taxon>
        <taxon>Listeriaceae</taxon>
        <taxon>Listeria</taxon>
    </lineage>
</organism>
<dbReference type="Pfam" id="PF06133">
    <property type="entry name" value="Com_YlbF"/>
    <property type="match status" value="1"/>
</dbReference>
<sequence>MTTSREEIMRKAAELRDALQETEEIVFYKRAEETIDANSKVQEKIAEIKLLQKQSVNLEHYGKFEAMKETEAEIERLKQEIDDLPVVRDFRRAQVDANDLLQSITREIDQNVTRKLEMEE</sequence>
<dbReference type="Gene3D" id="1.20.1500.10">
    <property type="entry name" value="YheA/YmcA-like"/>
    <property type="match status" value="1"/>
</dbReference>
<dbReference type="Proteomes" id="UP000257055">
    <property type="component" value="Unassembled WGS sequence"/>
</dbReference>
<proteinExistence type="predicted"/>
<dbReference type="InterPro" id="IPR052767">
    <property type="entry name" value="Bact_com_dev_regulator"/>
</dbReference>
<reference evidence="2" key="1">
    <citation type="submission" date="2015-04" db="EMBL/GenBank/DDBJ databases">
        <authorList>
            <person name="Schardt J."/>
            <person name="Mueller-Herbst S."/>
            <person name="Scherer S."/>
            <person name="Huptas C."/>
        </authorList>
    </citation>
    <scope>NUCLEOTIDE SEQUENCE [LARGE SCALE GENOMIC DNA]</scope>
    <source>
        <strain evidence="2">Kiel-L1</strain>
    </source>
</reference>